<reference evidence="1" key="1">
    <citation type="submission" date="2011-01" db="EMBL/GenBank/DDBJ databases">
        <title>The Genome Sequence of Nematocida parisii strain ERTm3.</title>
        <authorList>
            <consortium name="The Broad Institute Genome Sequencing Platform"/>
            <consortium name="The Broad Institute Genome Sequencing Center for Infectious Disease"/>
            <person name="Cuomo C."/>
            <person name="Troemel E."/>
            <person name="Young S.K."/>
            <person name="Zeng Q."/>
            <person name="Gargeya S."/>
            <person name="Fitzgerald M."/>
            <person name="Haas B."/>
            <person name="Abouelleil A."/>
            <person name="Alvarado L."/>
            <person name="Arachchi H.M."/>
            <person name="Berlin A."/>
            <person name="Chapman S.B."/>
            <person name="Gearin G."/>
            <person name="Goldberg J."/>
            <person name="Griggs A."/>
            <person name="Gujja S."/>
            <person name="Hansen M."/>
            <person name="Heiman D."/>
            <person name="Howarth C."/>
            <person name="Larimer J."/>
            <person name="Lui A."/>
            <person name="MacDonald P.J.P."/>
            <person name="McCowen C."/>
            <person name="Montmayeur A."/>
            <person name="Murphy C."/>
            <person name="Neiman D."/>
            <person name="Pearson M."/>
            <person name="Priest M."/>
            <person name="Roberts A."/>
            <person name="Saif S."/>
            <person name="Shea T."/>
            <person name="Sisk P."/>
            <person name="Stolte C."/>
            <person name="Sykes S."/>
            <person name="Wortman J."/>
            <person name="Nusbaum C."/>
            <person name="Birren B."/>
        </authorList>
    </citation>
    <scope>NUCLEOTIDE SEQUENCE</scope>
    <source>
        <strain evidence="1">ERTm3</strain>
    </source>
</reference>
<dbReference type="OrthoDB" id="2189544at2759"/>
<evidence type="ECO:0000313" key="2">
    <source>
        <dbReference type="Proteomes" id="UP000002872"/>
    </source>
</evidence>
<dbReference type="Gene3D" id="1.10.287.110">
    <property type="entry name" value="DnaJ domain"/>
    <property type="match status" value="1"/>
</dbReference>
<proteinExistence type="predicted"/>
<gene>
    <name evidence="1" type="ORF">NEQG_01311</name>
</gene>
<dbReference type="Proteomes" id="UP000002872">
    <property type="component" value="Unassembled WGS sequence"/>
</dbReference>
<organism evidence="1 2">
    <name type="scientific">Nematocida parisii (strain ERTm3)</name>
    <name type="common">Nematode killer fungus</name>
    <dbReference type="NCBI Taxonomy" id="935791"/>
    <lineage>
        <taxon>Eukaryota</taxon>
        <taxon>Fungi</taxon>
        <taxon>Fungi incertae sedis</taxon>
        <taxon>Microsporidia</taxon>
        <taxon>Nematocida</taxon>
    </lineage>
</organism>
<dbReference type="HOGENOM" id="CLU_193170_0_0_1"/>
<accession>I3EHC4</accession>
<sequence>MLILANITKAAIGALKEYITFMGAMTTTEAMNILNIPVEQELSHSIIKQNAERLTKKNKNALPASLYILKKIKSAEAVLLREIE</sequence>
<keyword evidence="2" id="KW-1185">Reference proteome</keyword>
<dbReference type="InParanoid" id="I3EHC4"/>
<dbReference type="InterPro" id="IPR036869">
    <property type="entry name" value="J_dom_sf"/>
</dbReference>
<dbReference type="AlphaFoldDB" id="I3EHC4"/>
<evidence type="ECO:0000313" key="1">
    <source>
        <dbReference type="EMBL" id="EIJ88621.1"/>
    </source>
</evidence>
<protein>
    <submittedName>
        <fullName evidence="1">Uncharacterized protein</fullName>
    </submittedName>
</protein>
<dbReference type="VEuPathDB" id="MicrosporidiaDB:NEQG_01311"/>
<dbReference type="EMBL" id="GL870878">
    <property type="protein sequence ID" value="EIJ88621.1"/>
    <property type="molecule type" value="Genomic_DNA"/>
</dbReference>
<name>I3EHC4_NEMP3</name>